<name>A0A1B8AV70_FUSPO</name>
<evidence type="ECO:0000313" key="6">
    <source>
        <dbReference type="EMBL" id="OBS24276.1"/>
    </source>
</evidence>
<dbReference type="InterPro" id="IPR035965">
    <property type="entry name" value="PAS-like_dom_sf"/>
</dbReference>
<dbReference type="PANTHER" id="PTHR47429">
    <property type="entry name" value="PROTEIN TWIN LOV 1"/>
    <property type="match status" value="1"/>
</dbReference>
<dbReference type="EMBL" id="LYXU01000002">
    <property type="protein sequence ID" value="OBS24276.1"/>
    <property type="molecule type" value="Genomic_DNA"/>
</dbReference>
<dbReference type="Pfam" id="PF13426">
    <property type="entry name" value="PAS_9"/>
    <property type="match status" value="1"/>
</dbReference>
<protein>
    <recommendedName>
        <fullName evidence="5">PAS domain-containing protein</fullName>
    </recommendedName>
</protein>
<feature type="domain" description="PAS" evidence="5">
    <location>
        <begin position="377"/>
        <end position="473"/>
    </location>
</feature>
<feature type="region of interest" description="Disordered" evidence="4">
    <location>
        <begin position="491"/>
        <end position="511"/>
    </location>
</feature>
<dbReference type="AlphaFoldDB" id="A0A1B8AV70"/>
<reference evidence="6 7" key="1">
    <citation type="submission" date="2016-06" db="EMBL/GenBank/DDBJ databases">
        <title>Living apart together: crosstalk between the core and supernumerary genomes in a fungal plant pathogen.</title>
        <authorList>
            <person name="Vanheule A."/>
            <person name="Audenaert K."/>
            <person name="Warris S."/>
            <person name="Van De Geest H."/>
            <person name="Schijlen E."/>
            <person name="Hofte M."/>
            <person name="De Saeger S."/>
            <person name="Haesaert G."/>
            <person name="Waalwijk C."/>
            <person name="Van Der Lee T."/>
        </authorList>
    </citation>
    <scope>NUCLEOTIDE SEQUENCE [LARGE SCALE GENOMIC DNA]</scope>
    <source>
        <strain evidence="6 7">2516</strain>
    </source>
</reference>
<feature type="compositionally biased region" description="Polar residues" evidence="4">
    <location>
        <begin position="741"/>
        <end position="752"/>
    </location>
</feature>
<dbReference type="Gene3D" id="3.30.450.20">
    <property type="entry name" value="PAS domain"/>
    <property type="match status" value="1"/>
</dbReference>
<organism evidence="6 7">
    <name type="scientific">Fusarium poae</name>
    <dbReference type="NCBI Taxonomy" id="36050"/>
    <lineage>
        <taxon>Eukaryota</taxon>
        <taxon>Fungi</taxon>
        <taxon>Dikarya</taxon>
        <taxon>Ascomycota</taxon>
        <taxon>Pezizomycotina</taxon>
        <taxon>Sordariomycetes</taxon>
        <taxon>Hypocreomycetidae</taxon>
        <taxon>Hypocreales</taxon>
        <taxon>Nectriaceae</taxon>
        <taxon>Fusarium</taxon>
    </lineage>
</organism>
<keyword evidence="3" id="KW-0157">Chromophore</keyword>
<feature type="compositionally biased region" description="Basic and acidic residues" evidence="4">
    <location>
        <begin position="162"/>
        <end position="175"/>
    </location>
</feature>
<accession>A0A1B8AV70</accession>
<keyword evidence="1" id="KW-0285">Flavoprotein</keyword>
<dbReference type="Proteomes" id="UP000091967">
    <property type="component" value="Unassembled WGS sequence"/>
</dbReference>
<dbReference type="SUPFAM" id="SSF55785">
    <property type="entry name" value="PYP-like sensor domain (PAS domain)"/>
    <property type="match status" value="1"/>
</dbReference>
<feature type="region of interest" description="Disordered" evidence="4">
    <location>
        <begin position="98"/>
        <end position="175"/>
    </location>
</feature>
<feature type="region of interest" description="Disordered" evidence="4">
    <location>
        <begin position="715"/>
        <end position="752"/>
    </location>
</feature>
<gene>
    <name evidence="6" type="ORF">FPOA_04822</name>
</gene>
<dbReference type="PANTHER" id="PTHR47429:SF9">
    <property type="entry name" value="PAS DOMAIN-CONTAINING PROTEIN"/>
    <property type="match status" value="1"/>
</dbReference>
<evidence type="ECO:0000313" key="7">
    <source>
        <dbReference type="Proteomes" id="UP000091967"/>
    </source>
</evidence>
<dbReference type="OMA" id="ITHTYIQ"/>
<feature type="compositionally biased region" description="Basic and acidic residues" evidence="4">
    <location>
        <begin position="107"/>
        <end position="117"/>
    </location>
</feature>
<dbReference type="STRING" id="36050.A0A1B8AV70"/>
<evidence type="ECO:0000256" key="1">
    <source>
        <dbReference type="ARBA" id="ARBA00022630"/>
    </source>
</evidence>
<evidence type="ECO:0000256" key="2">
    <source>
        <dbReference type="ARBA" id="ARBA00022643"/>
    </source>
</evidence>
<evidence type="ECO:0000256" key="4">
    <source>
        <dbReference type="SAM" id="MobiDB-lite"/>
    </source>
</evidence>
<evidence type="ECO:0000256" key="3">
    <source>
        <dbReference type="ARBA" id="ARBA00022991"/>
    </source>
</evidence>
<dbReference type="GO" id="GO:0005634">
    <property type="term" value="C:nucleus"/>
    <property type="evidence" value="ECO:0007669"/>
    <property type="project" value="TreeGrafter"/>
</dbReference>
<keyword evidence="2" id="KW-0288">FMN</keyword>
<feature type="compositionally biased region" description="Low complexity" evidence="4">
    <location>
        <begin position="132"/>
        <end position="160"/>
    </location>
</feature>
<sequence>MPRLHWIPHSVKSPVRWFPIKDKTHLNLVEDDDDMDSCPPPIPIRSHTPRRQVTLKQSFETQDLGDGKADFDPRLLQQPSTSAAPAHSHYRQRHYHNHNHNQTLNDNHNHSHDHDQNYTHVHAPAPAPAQAPAPVTISMPARATSPARPSSSATSRSAMSYRSHETEVWSQRERDASSISSVYVPTHLPALQAKGAGADGDGLEPLTEEEYDPSSFDLVVPAHAMGKQYTLESQSELLFSAKHLTIIFEDPLLLQRFTNFISASRPGSMPILTYYLDTLKAIKAINYANSLTASLEEIDGHDFTMDPVTNTVNAALQKRATDAFQAMANHDLPAYITHTYIQTVSITIKRRITDTLAPQLRELSEGLAEVFCLTDPSRPDNPIVFASEEFHRTTQYGMDYVLGRNCRFLQGPKTNSWSVQRIRDKLKAGQDHCETFLNYRRDGSPFMNLLMVSPLYDSRGVVRYHLGAQVDVSGLVTDCAGLDSLSKLLNRENPENERYPGENAHKEKEEQKDDFRDLAEMFNLTELRTVRESGGAFHRTKQQDLRKTDTAPANWSKPRFVFEDDATINRRLSDPILQDTAAMSFGGRLSGVYKHYLLVRPYPSLRILFASPSLRVPGMLQSSFLSRIGGSDRVRETLTQAFAGGNGLTAKIRWLSKTDMNHKNSGEGGQAPPVNPGRNRWIHCTPLLGSNGAVGVWMVVLIDDESDEAFIRGMRRDAPIVQPPPRPKSRVDQLTGDDDTMSLSSFAAQHRG</sequence>
<dbReference type="NCBIfam" id="TIGR00229">
    <property type="entry name" value="sensory_box"/>
    <property type="match status" value="1"/>
</dbReference>
<keyword evidence="7" id="KW-1185">Reference proteome</keyword>
<comment type="caution">
    <text evidence="6">The sequence shown here is derived from an EMBL/GenBank/DDBJ whole genome shotgun (WGS) entry which is preliminary data.</text>
</comment>
<evidence type="ECO:0000259" key="5">
    <source>
        <dbReference type="Pfam" id="PF13426"/>
    </source>
</evidence>
<dbReference type="InterPro" id="IPR000014">
    <property type="entry name" value="PAS"/>
</dbReference>
<proteinExistence type="predicted"/>